<dbReference type="Gene3D" id="3.40.50.1820">
    <property type="entry name" value="alpha/beta hydrolase"/>
    <property type="match status" value="1"/>
</dbReference>
<sequence>MTLTPSHRWRWPVIVLLAALTVAGLTASPAKARAESRGTLLSALHVRSMSPANVKAELAGAKYDAGLTRFGVDLVRLTYRTIDPAGNPTIATGLLALPKDGNRTLRTVVYTHGTQVYRADAPSVTQDGWELGPPLTYATVGFAAVAPDYLGLGAGPGTHPWQDVRSETTASIDLLRAARSYVAGRGRQLSHDVYVTGFSQGAAAAIGVATALGRDGDGWFRVGAAAPVSGAYHWRNIELPALLGGKLDPTWSVAYVAYFVVTWNRLHPFYSHPGEVFRDPAVAALFDGLRPGKDILPALPRTIETLLTPHGLDVLQRPTGALAAAMAAHDNLCAEWKPTAPTRLYYAAGDEQVLTTNTSECLDAVRTAGSTRVTSVDLGKVSHLDSNVKATAAIARWFRQLAPA</sequence>
<dbReference type="PANTHER" id="PTHR34853:SF1">
    <property type="entry name" value="LIPASE 5"/>
    <property type="match status" value="1"/>
</dbReference>
<dbReference type="EMBL" id="BAAAYN010000008">
    <property type="protein sequence ID" value="GAA3384635.1"/>
    <property type="molecule type" value="Genomic_DNA"/>
</dbReference>
<dbReference type="SUPFAM" id="SSF53474">
    <property type="entry name" value="alpha/beta-Hydrolases"/>
    <property type="match status" value="1"/>
</dbReference>
<comment type="caution">
    <text evidence="1">The sequence shown here is derived from an EMBL/GenBank/DDBJ whole genome shotgun (WGS) entry which is preliminary data.</text>
</comment>
<gene>
    <name evidence="1" type="ORF">GCM10020369_15110</name>
</gene>
<dbReference type="InterPro" id="IPR029058">
    <property type="entry name" value="AB_hydrolase_fold"/>
</dbReference>
<dbReference type="RefSeq" id="WP_345727266.1">
    <property type="nucleotide sequence ID" value="NZ_BAAAYN010000008.1"/>
</dbReference>
<dbReference type="Gene3D" id="1.10.260.160">
    <property type="match status" value="1"/>
</dbReference>
<organism evidence="1 2">
    <name type="scientific">Cryptosporangium minutisporangium</name>
    <dbReference type="NCBI Taxonomy" id="113569"/>
    <lineage>
        <taxon>Bacteria</taxon>
        <taxon>Bacillati</taxon>
        <taxon>Actinomycetota</taxon>
        <taxon>Actinomycetes</taxon>
        <taxon>Cryptosporangiales</taxon>
        <taxon>Cryptosporangiaceae</taxon>
        <taxon>Cryptosporangium</taxon>
    </lineage>
</organism>
<evidence type="ECO:0000313" key="2">
    <source>
        <dbReference type="Proteomes" id="UP001501676"/>
    </source>
</evidence>
<keyword evidence="1" id="KW-0378">Hydrolase</keyword>
<proteinExistence type="predicted"/>
<evidence type="ECO:0000313" key="1">
    <source>
        <dbReference type="EMBL" id="GAA3384635.1"/>
    </source>
</evidence>
<dbReference type="PIRSF" id="PIRSF029171">
    <property type="entry name" value="Esterase_LipA"/>
    <property type="match status" value="1"/>
</dbReference>
<name>A0ABP6STR5_9ACTN</name>
<reference evidence="2" key="1">
    <citation type="journal article" date="2019" name="Int. J. Syst. Evol. Microbiol.">
        <title>The Global Catalogue of Microorganisms (GCM) 10K type strain sequencing project: providing services to taxonomists for standard genome sequencing and annotation.</title>
        <authorList>
            <consortium name="The Broad Institute Genomics Platform"/>
            <consortium name="The Broad Institute Genome Sequencing Center for Infectious Disease"/>
            <person name="Wu L."/>
            <person name="Ma J."/>
        </authorList>
    </citation>
    <scope>NUCLEOTIDE SEQUENCE [LARGE SCALE GENOMIC DNA]</scope>
    <source>
        <strain evidence="2">JCM 9458</strain>
    </source>
</reference>
<dbReference type="InterPro" id="IPR005152">
    <property type="entry name" value="Lipase_secreted"/>
</dbReference>
<protein>
    <submittedName>
        <fullName evidence="1">Alpha/beta fold hydrolase</fullName>
    </submittedName>
</protein>
<keyword evidence="2" id="KW-1185">Reference proteome</keyword>
<dbReference type="Proteomes" id="UP001501676">
    <property type="component" value="Unassembled WGS sequence"/>
</dbReference>
<dbReference type="PANTHER" id="PTHR34853">
    <property type="match status" value="1"/>
</dbReference>
<dbReference type="GO" id="GO:0016787">
    <property type="term" value="F:hydrolase activity"/>
    <property type="evidence" value="ECO:0007669"/>
    <property type="project" value="UniProtKB-KW"/>
</dbReference>
<accession>A0ABP6STR5</accession>